<evidence type="ECO:0000313" key="1">
    <source>
        <dbReference type="EMBL" id="RHN75835.1"/>
    </source>
</evidence>
<name>A0A396JHI9_MEDTR</name>
<comment type="caution">
    <text evidence="1">The sequence shown here is derived from an EMBL/GenBank/DDBJ whole genome shotgun (WGS) entry which is preliminary data.</text>
</comment>
<dbReference type="Gramene" id="rna12089">
    <property type="protein sequence ID" value="RHN75835.1"/>
    <property type="gene ID" value="gene12089"/>
</dbReference>
<organism evidence="1 2">
    <name type="scientific">Medicago truncatula</name>
    <name type="common">Barrel medic</name>
    <name type="synonym">Medicago tribuloides</name>
    <dbReference type="NCBI Taxonomy" id="3880"/>
    <lineage>
        <taxon>Eukaryota</taxon>
        <taxon>Viridiplantae</taxon>
        <taxon>Streptophyta</taxon>
        <taxon>Embryophyta</taxon>
        <taxon>Tracheophyta</taxon>
        <taxon>Spermatophyta</taxon>
        <taxon>Magnoliopsida</taxon>
        <taxon>eudicotyledons</taxon>
        <taxon>Gunneridae</taxon>
        <taxon>Pentapetalae</taxon>
        <taxon>rosids</taxon>
        <taxon>fabids</taxon>
        <taxon>Fabales</taxon>
        <taxon>Fabaceae</taxon>
        <taxon>Papilionoideae</taxon>
        <taxon>50 kb inversion clade</taxon>
        <taxon>NPAAA clade</taxon>
        <taxon>Hologalegina</taxon>
        <taxon>IRL clade</taxon>
        <taxon>Trifolieae</taxon>
        <taxon>Medicago</taxon>
    </lineage>
</organism>
<accession>A0A396JHI9</accession>
<dbReference type="EMBL" id="PSQE01000002">
    <property type="protein sequence ID" value="RHN75835.1"/>
    <property type="molecule type" value="Genomic_DNA"/>
</dbReference>
<sequence>MSMYKWVWISLESNLIQENCSLGTLFWCQHLKLTILHLTAIDCHSKLIIYQTWFICTALFTHLFHPKPKKFDFCFLQKNVYQIIKERLL</sequence>
<dbReference type="AlphaFoldDB" id="A0A396JHI9"/>
<dbReference type="Proteomes" id="UP000265566">
    <property type="component" value="Chromosome 2"/>
</dbReference>
<gene>
    <name evidence="1" type="ORF">MtrunA17_Chr2g0325531</name>
</gene>
<protein>
    <submittedName>
        <fullName evidence="1">Uncharacterized protein</fullName>
    </submittedName>
</protein>
<reference evidence="2" key="1">
    <citation type="journal article" date="2018" name="Nat. Plants">
        <title>Whole-genome landscape of Medicago truncatula symbiotic genes.</title>
        <authorList>
            <person name="Pecrix Y."/>
            <person name="Staton S.E."/>
            <person name="Sallet E."/>
            <person name="Lelandais-Briere C."/>
            <person name="Moreau S."/>
            <person name="Carrere S."/>
            <person name="Blein T."/>
            <person name="Jardinaud M.F."/>
            <person name="Latrasse D."/>
            <person name="Zouine M."/>
            <person name="Zahm M."/>
            <person name="Kreplak J."/>
            <person name="Mayjonade B."/>
            <person name="Satge C."/>
            <person name="Perez M."/>
            <person name="Cauet S."/>
            <person name="Marande W."/>
            <person name="Chantry-Darmon C."/>
            <person name="Lopez-Roques C."/>
            <person name="Bouchez O."/>
            <person name="Berard A."/>
            <person name="Debelle F."/>
            <person name="Munos S."/>
            <person name="Bendahmane A."/>
            <person name="Berges H."/>
            <person name="Niebel A."/>
            <person name="Buitink J."/>
            <person name="Frugier F."/>
            <person name="Benhamed M."/>
            <person name="Crespi M."/>
            <person name="Gouzy J."/>
            <person name="Gamas P."/>
        </authorList>
    </citation>
    <scope>NUCLEOTIDE SEQUENCE [LARGE SCALE GENOMIC DNA]</scope>
    <source>
        <strain evidence="2">cv. Jemalong A17</strain>
    </source>
</reference>
<proteinExistence type="predicted"/>
<evidence type="ECO:0000313" key="2">
    <source>
        <dbReference type="Proteomes" id="UP000265566"/>
    </source>
</evidence>